<gene>
    <name evidence="1" type="ORF">B0T16DRAFT_415551</name>
</gene>
<evidence type="ECO:0000313" key="1">
    <source>
        <dbReference type="EMBL" id="KAK0643237.1"/>
    </source>
</evidence>
<comment type="caution">
    <text evidence="1">The sequence shown here is derived from an EMBL/GenBank/DDBJ whole genome shotgun (WGS) entry which is preliminary data.</text>
</comment>
<organism evidence="1 2">
    <name type="scientific">Cercophora newfieldiana</name>
    <dbReference type="NCBI Taxonomy" id="92897"/>
    <lineage>
        <taxon>Eukaryota</taxon>
        <taxon>Fungi</taxon>
        <taxon>Dikarya</taxon>
        <taxon>Ascomycota</taxon>
        <taxon>Pezizomycotina</taxon>
        <taxon>Sordariomycetes</taxon>
        <taxon>Sordariomycetidae</taxon>
        <taxon>Sordariales</taxon>
        <taxon>Lasiosphaeriaceae</taxon>
        <taxon>Cercophora</taxon>
    </lineage>
</organism>
<accession>A0AA40CLW8</accession>
<dbReference type="EMBL" id="JAULSV010000005">
    <property type="protein sequence ID" value="KAK0643237.1"/>
    <property type="molecule type" value="Genomic_DNA"/>
</dbReference>
<dbReference type="Proteomes" id="UP001174936">
    <property type="component" value="Unassembled WGS sequence"/>
</dbReference>
<proteinExistence type="predicted"/>
<protein>
    <submittedName>
        <fullName evidence="1">Uncharacterized protein</fullName>
    </submittedName>
</protein>
<sequence length="66" mass="7248">MAWFWSPTELFVTNGGGCWSIHGQTSICLSVLLLADGCWLRQGLLRGMKMRVGSRCGRFEPLGVGC</sequence>
<evidence type="ECO:0000313" key="2">
    <source>
        <dbReference type="Proteomes" id="UP001174936"/>
    </source>
</evidence>
<dbReference type="AlphaFoldDB" id="A0AA40CLW8"/>
<reference evidence="1" key="1">
    <citation type="submission" date="2023-06" db="EMBL/GenBank/DDBJ databases">
        <title>Genome-scale phylogeny and comparative genomics of the fungal order Sordariales.</title>
        <authorList>
            <consortium name="Lawrence Berkeley National Laboratory"/>
            <person name="Hensen N."/>
            <person name="Bonometti L."/>
            <person name="Westerberg I."/>
            <person name="Brannstrom I.O."/>
            <person name="Guillou S."/>
            <person name="Cros-Aarteil S."/>
            <person name="Calhoun S."/>
            <person name="Haridas S."/>
            <person name="Kuo A."/>
            <person name="Mondo S."/>
            <person name="Pangilinan J."/>
            <person name="Riley R."/>
            <person name="Labutti K."/>
            <person name="Andreopoulos B."/>
            <person name="Lipzen A."/>
            <person name="Chen C."/>
            <person name="Yanf M."/>
            <person name="Daum C."/>
            <person name="Ng V."/>
            <person name="Clum A."/>
            <person name="Steindorff A."/>
            <person name="Ohm R."/>
            <person name="Martin F."/>
            <person name="Silar P."/>
            <person name="Natvig D."/>
            <person name="Lalanne C."/>
            <person name="Gautier V."/>
            <person name="Ament-Velasquez S.L."/>
            <person name="Kruys A."/>
            <person name="Hutchinson M.I."/>
            <person name="Powell A.J."/>
            <person name="Barry K."/>
            <person name="Miller A.N."/>
            <person name="Grigoriev I.V."/>
            <person name="Debuchy R."/>
            <person name="Gladieux P."/>
            <person name="Thoren M.H."/>
            <person name="Johannesson H."/>
        </authorList>
    </citation>
    <scope>NUCLEOTIDE SEQUENCE</scope>
    <source>
        <strain evidence="1">SMH2532-1</strain>
    </source>
</reference>
<name>A0AA40CLW8_9PEZI</name>
<keyword evidence="2" id="KW-1185">Reference proteome</keyword>